<feature type="compositionally biased region" description="Acidic residues" evidence="10">
    <location>
        <begin position="4062"/>
        <end position="4076"/>
    </location>
</feature>
<proteinExistence type="inferred from homology"/>
<dbReference type="GO" id="GO:0000027">
    <property type="term" value="P:ribosomal large subunit assembly"/>
    <property type="evidence" value="ECO:0007669"/>
    <property type="project" value="InterPro"/>
</dbReference>
<dbReference type="SMART" id="SM00382">
    <property type="entry name" value="AAA"/>
    <property type="match status" value="5"/>
</dbReference>
<keyword evidence="7 9" id="KW-0143">Chaperone</keyword>
<feature type="region of interest" description="Disordered" evidence="10">
    <location>
        <begin position="4113"/>
        <end position="4133"/>
    </location>
</feature>
<dbReference type="InterPro" id="IPR027417">
    <property type="entry name" value="P-loop_NTPase"/>
</dbReference>
<feature type="compositionally biased region" description="Acidic residues" evidence="10">
    <location>
        <begin position="3776"/>
        <end position="3797"/>
    </location>
</feature>
<feature type="compositionally biased region" description="Basic and acidic residues" evidence="10">
    <location>
        <begin position="3968"/>
        <end position="3978"/>
    </location>
</feature>
<dbReference type="InterPro" id="IPR041190">
    <property type="entry name" value="Midasin_AAA_lid_5"/>
</dbReference>
<dbReference type="Pfam" id="PF07728">
    <property type="entry name" value="AAA_5"/>
    <property type="match status" value="6"/>
</dbReference>
<feature type="compositionally biased region" description="Basic and acidic residues" evidence="10">
    <location>
        <begin position="3798"/>
        <end position="3807"/>
    </location>
</feature>
<dbReference type="STRING" id="34508.A0A4U5PBS0"/>
<name>A0A4U5PBS0_STECR</name>
<keyword evidence="5 9" id="KW-0547">Nucleotide-binding</keyword>
<dbReference type="GO" id="GO:0016887">
    <property type="term" value="F:ATP hydrolysis activity"/>
    <property type="evidence" value="ECO:0007669"/>
    <property type="project" value="InterPro"/>
</dbReference>
<dbReference type="InterPro" id="IPR025662">
    <property type="entry name" value="Sigma_54_int_dom_ATP-bd_1"/>
</dbReference>
<feature type="compositionally biased region" description="Basic and acidic residues" evidence="10">
    <location>
        <begin position="3985"/>
        <end position="4016"/>
    </location>
</feature>
<feature type="region of interest" description="Disordered" evidence="10">
    <location>
        <begin position="1"/>
        <end position="39"/>
    </location>
</feature>
<dbReference type="Pfam" id="PF17867">
    <property type="entry name" value="AAA_lid_7"/>
    <property type="match status" value="3"/>
</dbReference>
<evidence type="ECO:0000259" key="11">
    <source>
        <dbReference type="PROSITE" id="PS50234"/>
    </source>
</evidence>
<dbReference type="Pfam" id="PF17865">
    <property type="entry name" value="AAA_lid_5"/>
    <property type="match status" value="1"/>
</dbReference>
<keyword evidence="13" id="KW-1185">Reference proteome</keyword>
<feature type="compositionally biased region" description="Low complexity" evidence="10">
    <location>
        <begin position="17"/>
        <end position="29"/>
    </location>
</feature>
<feature type="compositionally biased region" description="Acidic residues" evidence="10">
    <location>
        <begin position="3878"/>
        <end position="3893"/>
    </location>
</feature>
<dbReference type="Gene3D" id="3.40.50.300">
    <property type="entry name" value="P-loop containing nucleotide triphosphate hydrolases"/>
    <property type="match status" value="6"/>
</dbReference>
<feature type="compositionally biased region" description="Acidic residues" evidence="10">
    <location>
        <begin position="3852"/>
        <end position="3867"/>
    </location>
</feature>
<dbReference type="Gene3D" id="3.40.50.410">
    <property type="entry name" value="von Willebrand factor, type A domain"/>
    <property type="match status" value="1"/>
</dbReference>
<dbReference type="FunFam" id="3.40.50.300:FF:001384">
    <property type="entry name" value="Midasin"/>
    <property type="match status" value="1"/>
</dbReference>
<dbReference type="InterPro" id="IPR011704">
    <property type="entry name" value="ATPase_dyneun-rel_AAA"/>
</dbReference>
<dbReference type="GO" id="GO:0005524">
    <property type="term" value="F:ATP binding"/>
    <property type="evidence" value="ECO:0007669"/>
    <property type="project" value="UniProtKB-KW"/>
</dbReference>
<organism evidence="12 13">
    <name type="scientific">Steinernema carpocapsae</name>
    <name type="common">Entomopathogenic nematode</name>
    <dbReference type="NCBI Taxonomy" id="34508"/>
    <lineage>
        <taxon>Eukaryota</taxon>
        <taxon>Metazoa</taxon>
        <taxon>Ecdysozoa</taxon>
        <taxon>Nematoda</taxon>
        <taxon>Chromadorea</taxon>
        <taxon>Rhabditida</taxon>
        <taxon>Tylenchina</taxon>
        <taxon>Panagrolaimomorpha</taxon>
        <taxon>Strongyloidoidea</taxon>
        <taxon>Steinernematidae</taxon>
        <taxon>Steinernema</taxon>
    </lineage>
</organism>
<feature type="compositionally biased region" description="Basic residues" evidence="10">
    <location>
        <begin position="1"/>
        <end position="11"/>
    </location>
</feature>
<feature type="compositionally biased region" description="Acidic residues" evidence="10">
    <location>
        <begin position="3683"/>
        <end position="3727"/>
    </location>
</feature>
<evidence type="ECO:0000256" key="1">
    <source>
        <dbReference type="ARBA" id="ARBA00004604"/>
    </source>
</evidence>
<dbReference type="GO" id="GO:0030687">
    <property type="term" value="C:preribosome, large subunit precursor"/>
    <property type="evidence" value="ECO:0007669"/>
    <property type="project" value="TreeGrafter"/>
</dbReference>
<evidence type="ECO:0000256" key="9">
    <source>
        <dbReference type="PIRNR" id="PIRNR010340"/>
    </source>
</evidence>
<dbReference type="Pfam" id="PF00092">
    <property type="entry name" value="VWA"/>
    <property type="match status" value="1"/>
</dbReference>
<evidence type="ECO:0000256" key="6">
    <source>
        <dbReference type="ARBA" id="ARBA00022840"/>
    </source>
</evidence>
<dbReference type="FunFam" id="3.40.50.300:FF:000142">
    <property type="entry name" value="Midasin"/>
    <property type="match status" value="2"/>
</dbReference>
<feature type="compositionally biased region" description="Gly residues" evidence="10">
    <location>
        <begin position="3621"/>
        <end position="3637"/>
    </location>
</feature>
<dbReference type="InterPro" id="IPR002035">
    <property type="entry name" value="VWF_A"/>
</dbReference>
<evidence type="ECO:0000256" key="2">
    <source>
        <dbReference type="ARBA" id="ARBA00004642"/>
    </source>
</evidence>
<keyword evidence="8 9" id="KW-0539">Nucleus</keyword>
<dbReference type="SUPFAM" id="SSF53300">
    <property type="entry name" value="vWA-like"/>
    <property type="match status" value="1"/>
</dbReference>
<dbReference type="PANTHER" id="PTHR48103:SF2">
    <property type="entry name" value="MIDASIN"/>
    <property type="match status" value="1"/>
</dbReference>
<dbReference type="PROSITE" id="PS00675">
    <property type="entry name" value="SIGMA54_INTERACT_1"/>
    <property type="match status" value="1"/>
</dbReference>
<dbReference type="PROSITE" id="PS50234">
    <property type="entry name" value="VWFA"/>
    <property type="match status" value="1"/>
</dbReference>
<feature type="compositionally biased region" description="Low complexity" evidence="10">
    <location>
        <begin position="3910"/>
        <end position="3919"/>
    </location>
</feature>
<keyword evidence="6 9" id="KW-0067">ATP-binding</keyword>
<evidence type="ECO:0000313" key="13">
    <source>
        <dbReference type="Proteomes" id="UP000298663"/>
    </source>
</evidence>
<gene>
    <name evidence="12" type="ORF">L596_008024</name>
</gene>
<dbReference type="PIRSF" id="PIRSF010340">
    <property type="entry name" value="Midasin"/>
    <property type="match status" value="1"/>
</dbReference>
<accession>A0A4U5PBS0</accession>
<feature type="compositionally biased region" description="Acidic residues" evidence="10">
    <location>
        <begin position="4113"/>
        <end position="4122"/>
    </location>
</feature>
<evidence type="ECO:0000256" key="3">
    <source>
        <dbReference type="ARBA" id="ARBA00007188"/>
    </source>
</evidence>
<dbReference type="OrthoDB" id="422220at2759"/>
<dbReference type="PANTHER" id="PTHR48103">
    <property type="entry name" value="MIDASIN-RELATED"/>
    <property type="match status" value="1"/>
</dbReference>
<reference evidence="12 13" key="1">
    <citation type="journal article" date="2015" name="Genome Biol.">
        <title>Comparative genomics of Steinernema reveals deeply conserved gene regulatory networks.</title>
        <authorList>
            <person name="Dillman A.R."/>
            <person name="Macchietto M."/>
            <person name="Porter C.F."/>
            <person name="Rogers A."/>
            <person name="Williams B."/>
            <person name="Antoshechkin I."/>
            <person name="Lee M.M."/>
            <person name="Goodwin Z."/>
            <person name="Lu X."/>
            <person name="Lewis E.E."/>
            <person name="Goodrich-Blair H."/>
            <person name="Stock S.P."/>
            <person name="Adams B.J."/>
            <person name="Sternberg P.W."/>
            <person name="Mortazavi A."/>
        </authorList>
    </citation>
    <scope>NUCLEOTIDE SEQUENCE [LARGE SCALE GENOMIC DNA]</scope>
    <source>
        <strain evidence="12 13">ALL</strain>
    </source>
</reference>
<feature type="compositionally biased region" description="Basic and acidic residues" evidence="10">
    <location>
        <begin position="3766"/>
        <end position="3775"/>
    </location>
</feature>
<dbReference type="InterPro" id="IPR012099">
    <property type="entry name" value="Midasin"/>
</dbReference>
<comment type="subcellular location">
    <subcellularLocation>
        <location evidence="1">Nucleus</location>
        <location evidence="1">Nucleolus</location>
    </subcellularLocation>
    <subcellularLocation>
        <location evidence="2">Nucleus</location>
        <location evidence="2">Nucleoplasm</location>
    </subcellularLocation>
</comment>
<dbReference type="Proteomes" id="UP000298663">
    <property type="component" value="Unassembled WGS sequence"/>
</dbReference>
<dbReference type="GO" id="GO:0000055">
    <property type="term" value="P:ribosomal large subunit export from nucleus"/>
    <property type="evidence" value="ECO:0007669"/>
    <property type="project" value="TreeGrafter"/>
</dbReference>
<comment type="similarity">
    <text evidence="3 9">Belongs to the midasin family.</text>
</comment>
<evidence type="ECO:0000313" key="12">
    <source>
        <dbReference type="EMBL" id="TKR93603.1"/>
    </source>
</evidence>
<dbReference type="InterPro" id="IPR040848">
    <property type="entry name" value="AAA_lid_7"/>
</dbReference>
<sequence>MGSKRKTRKRKAETPESSKSSQDQSASTSNPGQDAPVPAKEMKIDVVEMLPTRCSIKETISAFLESNALLVLKGPIGCGKTSLVREIAQSRDLPLRIIQMGDQLDSKILFGSYHCTEIPGDFVWKPSNFTKYLREDCVILLEDLDCALADLISAVITLCEKRKQVLPSGESIRIRSQTKIIATVRTSKDKKALSADFNGTPCHVELPPFSDDELRRIICVKFPRLVSISKKLVAIFTLLKTKAAEDRKSTKRQLTSTDLFRACARLQQTSELTSNINVITELIDLWVMHPSSKEMTQTLASTIAEMLNVTTDELDFVLKKRQPEVSVTRESLACGRSTLEKRSLSSTDRNLHFGVTRDVCQLMERIAFSVQHNEPVLLSGETGVGKTTVVQTLANYLNAKLHVVNLSQHSDSSDLIGGFKPVSVYTLLRPLRDTYNELFDKCFDRKKNAKFFEHLDTCLSSGRYVDFVKLIGETARRALDKKETDERLHEWAEVLVRANRFNQTLLTRALPFAYVRGVVAEAAEKGDWLLIDEVNLAPAECLDAIVQTLDDVDKTRHPDFRLFACMNPATDTGKRNLPIGVRARFAEYFVHETTDPEQLVIIIRTYLPTLDLPKLQLILKLFLDLCKLVPKKYSLRTLCRALSFAADNIFGSENRSLYEAFQMSFVTDLDAENTVKVEKVIQKSLGKVQKNKLPCPVSETKNYMEVEGYWIEQGPLVPSHDAKYVLTPSVKKKLAQLARVVCSGRYPVLLEGETSAGKTSMVTYLAQFTGNRVVRINNHEHTDLQEYIGSYSPDNEGKLQFSEGALLKAVRNGDWVILDELNLAPTDVIEALNRLLDDNRELFVSELNVAVKAHRSFRLFATQNPAGAYAGRKKLSRALLNRFVLLRFDHLPFSELTNMVCVRCAVAPSSASKMIAVLGDLRNQRSLMGVFSARDGLMTLRDVFRWAGRLAVSEGGDWQQILADQGYMLLASRCRNEADEKSVKEALEKHLKRTINPKELFAMESPYMPKVVADVQKDFIVWTYSMRRMAVLCYQAWLCDEPILMVGETGCGKTTVAQKISKGDYLFINCHERTETADLLGRLRPNPNGTFEWKDGVVVEAMKVGKPLLIDEISLAADSVLERLNPLLESFRSLYLTDAGTSAEAVESAKGFQVVATMNPGGDYGKKELSKALRNHHPEAHPHFPNVDNEAVAFAIEEFIEYFTETFSQYFRRGISIRDVVALVEVFNSCVKRQIKQGISLFHAFHAILFDSIPMMQPRMDFDKDEVIKSSIEMLTTILRQKQLMEAEEEAPLFTDISVASDPHHLCVSEFKISYGPEPAKMPSKFSFDAPTCRMNLFRLARALSIDKPILLEGAPGCGKSSTIAALASSTGNKLVRLNLSDQTDVNDLFGSDVPVVLEDGGISFRWQDGPVLQAIKEGCWILLDEMNLASQSVLEGLNSCFDHRKQLYIAELNRTFDIDTRKCRFFACQNPRSQGGNRRALPKSFVNRFVSIYTDELTESDERLILEKAFPEIPAERAALMVEINQKIRAAMDSGWHMNGAPFEFNLRDLIRWAEIVLKTSDLCLGFSLLYLDRMRSREDKAKMSEIFRSVFGSDVTGPIVSISVSSDKLVIGPTVISRVAASEPGPSHKLLPCQMSLLLKLALCSDMNWLSLLVGPFNAGKRSVIENLASLTGNKLYHMRLTSETDALELLGTYEQITDFVDLERIRAEVVKLINGFVCDSLVSDVRSADDILKLRTSVACASLLVGDEKKKARLEDLLEVLSSNCMRFEWFNSKFLDAYINGEWIIIEDVNCCSAAVLDRLNTCLESNGELTLSERGGMSSQSITAHPNFRVFFTMDPARGSISRAMRNRSVEISVGPRWMQVAGDLANVISSDLSISTCELLVKAVENREISSGEVLALSSLVKSSGSLESALRRFNRDELKELISNVEAVTEFSGKQGLLAPLVDANLVSSISAWKLDAWLNECPENAHVWAFLLAVFASSPTEIFSEQFAERFSSNLDSDFIKSVLSILKTSLGNDTEELPWDGRLLSHHSSVGIDGAERNKLITRITCLWFLRGLKSLEVQNKSPLNLSLAYVNKRLRVDQLESPVLKTLYPLFSEVATAFKADFFQSMSEINVDDLLKGFWNFAIFAQCASQPSDSRSGLVLLQLAWQYLKGNFLNIQFPSTTLMKHLNTIGSGWTLKSEKDLKRYTKFYENWPLAVPFQDADSWNMTNDAIQSIYVEDARMEVEPNEEDVPDMNTPSVFDSTLKALNGLAVAMGLINNRSPAKFTEAIKKSMISNMESLNALTTFNWSSEKAEKLIFHLTYLNSSFAVSEFDEHLRNVNMIGSGLLTEVMENLLFAFNFDTNIRSISLQNLNTFTSDLARVKSIIWRLLPHLENFDDQSKSKLNECVQYCADVVLPNSEITGSVEVALKWVDVGFDLLQHATPAANMVDPLIKGEQNQRYLEMRLELIEAQLGILKRFKRTVSCDDMEGQNLRNSSHPWLASLVALEDETLEVLEECRQKSASNVHRPEYSAFGRLTNELVSFRQMAMDWKERTLSRAQSGSDWRYWSTQDLDIYCSQLCSFQVSSRTFIKRLVTEFSAFPDVIHSFIASINLIMVAVNYQLKEARLIGTCRAQAALECVPQSIRITDSSYGKVPKIEDLFSWAISTKSTMPMTLQQRIIRRLLADGHFQKAYSWITVWWKRWYDGHVEKKEKMFVYRKKAGGTGEDGEEVVDDEDEIMMQELFPKFDEEDEDSMDVDKITNPLRDDDLFEIVTSLHEKQNFADSEMYLPLMWLLRKASAKSVMSIEYGNVLKPFHLDHLTDISAYGSRSSVELNKKSRKHVIDVYHENDSAEILRAVDAVRGLEILVRARLDEWPEVAALRAILASIFRFLAQPSTLPLLQLASHVERILMEAEHWEKVAHRGNTLEEGLSPLRKILVDWRKMEVVCWDNILNKVESDSSQIALLLAYPLAEALYDEGNEDQPHKRPEDILAMMIEWIQNSTLIDFAARLQSIRIVAACAKSSPNCHVIVADSKFPDKVESIVRHFEQYGAVIRSHLEAAKSPIEKQLKDFVRIVQFKDLNLANVRASAQKAHRQLFALVKSYKSCGNEPAAPFFDQIPKITTVLDAVPLPLPKIDPATCNYATRMVDMCREIADKMEQSVDSDRMDEVMQSIVEYDSMVRTQVAYDGDDEEKEKQQGRAVNKRQQGFAYLIRELGSVGVKGRRCLTINGEQLSAQSVVEVPLNMELTVDKLFRQASSARSTLLKLSHKPHQQLSVSVIKHITGISEFLLKWLFNASLQTVHISEIAKSIGSIVGFARNHLKNAKRGIKAVNYNSIKSCMNEILSVLTEIADILKCCQKIVAAAPESTEVDDSVFNQIWSQSELLSSSLNFLSKQHAEYGTIVAELKRVADVITSMTEKINKHTTVPELLFSVDLEELSSDLEIMSENFPTVEGISECLEQWLPKESLILKEKAAVLGSLLEYRNFSERFANPDLEAVKIDFHPMLLAAQALYKGIVTNAEKYAEVDAIDSAKAICELFVQAKLDEVAQNATKACSQLAWGAPCADDFNLNEFVEICVKLQEMCSVIGKRFDRFVCGTNVLYLHFESVGAQLLEKGYVNPIPKIDNQAEGGRQGQGNEEGTGMGDGQGENDVTDELDNMGQIEGLQGENEKEGEKPNFEHDKEHVEMDDDFAADLEDIDADDNDKDDDDNNDGDDNEEVDWNMGDVDDSQENELDPDVWDKPQEEKDKETDEGTDAANEKNDELAAANDEDSAPQGKDDKERAEAEGEENEDIVEGDKDTEEAEDGGEENHKENVDERDLENEAQPEPEPANAGETGETEDAEEPEADDINLEDSMDGKDGDDGDEMDEDTDDEEMNASDTEQTGNTAEEEEEEKDQTDDATENIENYGGEGIANEEEQQANAENVPQEDQNVDKNENDCNAVGNDEGGQENEKHVQDKKEEEVVENKEDENNANDEEEHRPKKKLAEEMNSEVSHGEIVKEQEDDQAKDKPKHEDDPLAPIREEENVALEKQVVDSASLEEAQASRAVDQEKMTHRDTRKNTENPLKDREANEEEADSEEMEVDGEAEQINLQELNRTEIHTNTSIYDLVANAQPVEPVVMDEGEDSSETDPDSKQARERRWGQISNSVSILSAELAENLRLIIEPSIANKLEGDYKSGKRLNMRRLISYIASDYRKNSIWLRRTKKAQRNYQIMIAVDDSKSMSDNQMTEMTCQTVCLIEQALRQLEIGELAMCKFGESVKMLRDFGEFHDDTFGARLLKELGFDQKKTNLADLLAASAAVLEKGREEKGGSANQMMIIVSDGHGVLADGGNKVRAAVQNLFHADVTVLFVIVDNINNSVTKSTICSFNAENKPEIVPYMSKFPFPFYVLVRHINVLSAVIADAIRQWFELTVGSEA</sequence>
<dbReference type="InterPro" id="IPR036465">
    <property type="entry name" value="vWFA_dom_sf"/>
</dbReference>
<evidence type="ECO:0000256" key="5">
    <source>
        <dbReference type="ARBA" id="ARBA00022741"/>
    </source>
</evidence>
<dbReference type="GO" id="GO:0005730">
    <property type="term" value="C:nucleolus"/>
    <property type="evidence" value="ECO:0007669"/>
    <property type="project" value="UniProtKB-SubCell"/>
</dbReference>
<feature type="compositionally biased region" description="Basic and acidic residues" evidence="10">
    <location>
        <begin position="3728"/>
        <end position="3753"/>
    </location>
</feature>
<dbReference type="EMBL" id="AZBU02000002">
    <property type="protein sequence ID" value="TKR93603.1"/>
    <property type="molecule type" value="Genomic_DNA"/>
</dbReference>
<comment type="function">
    <text evidence="9">Nuclear chaperone required for maturation and nuclear export of pre-60S ribosome subunits.</text>
</comment>
<feature type="compositionally biased region" description="Basic and acidic residues" evidence="10">
    <location>
        <begin position="4123"/>
        <end position="4133"/>
    </location>
</feature>
<evidence type="ECO:0000256" key="8">
    <source>
        <dbReference type="ARBA" id="ARBA00023242"/>
    </source>
</evidence>
<protein>
    <recommendedName>
        <fullName evidence="4 9">Midasin</fullName>
    </recommendedName>
</protein>
<evidence type="ECO:0000256" key="7">
    <source>
        <dbReference type="ARBA" id="ARBA00023186"/>
    </source>
</evidence>
<feature type="compositionally biased region" description="Basic and acidic residues" evidence="10">
    <location>
        <begin position="3941"/>
        <end position="3961"/>
    </location>
</feature>
<feature type="domain" description="VWFA" evidence="11">
    <location>
        <begin position="4204"/>
        <end position="4397"/>
    </location>
</feature>
<comment type="caution">
    <text evidence="12">The sequence shown here is derived from an EMBL/GenBank/DDBJ whole genome shotgun (WGS) entry which is preliminary data.</text>
</comment>
<feature type="region of interest" description="Disordered" evidence="10">
    <location>
        <begin position="3614"/>
        <end position="3644"/>
    </location>
</feature>
<dbReference type="InterPro" id="IPR003593">
    <property type="entry name" value="AAA+_ATPase"/>
</dbReference>
<feature type="region of interest" description="Disordered" evidence="10">
    <location>
        <begin position="3683"/>
        <end position="4076"/>
    </location>
</feature>
<feature type="compositionally biased region" description="Basic and acidic residues" evidence="10">
    <location>
        <begin position="4039"/>
        <end position="4061"/>
    </location>
</feature>
<dbReference type="CDD" id="cd00009">
    <property type="entry name" value="AAA"/>
    <property type="match status" value="2"/>
</dbReference>
<dbReference type="GO" id="GO:0005654">
    <property type="term" value="C:nucleoplasm"/>
    <property type="evidence" value="ECO:0007669"/>
    <property type="project" value="UniProtKB-SubCell"/>
</dbReference>
<evidence type="ECO:0000256" key="10">
    <source>
        <dbReference type="SAM" id="MobiDB-lite"/>
    </source>
</evidence>
<feature type="compositionally biased region" description="Acidic residues" evidence="10">
    <location>
        <begin position="3827"/>
        <end position="3845"/>
    </location>
</feature>
<evidence type="ECO:0000256" key="4">
    <source>
        <dbReference type="ARBA" id="ARBA00017143"/>
    </source>
</evidence>
<dbReference type="SUPFAM" id="SSF52540">
    <property type="entry name" value="P-loop containing nucleoside triphosphate hydrolases"/>
    <property type="match status" value="6"/>
</dbReference>
<reference evidence="12 13" key="2">
    <citation type="journal article" date="2019" name="G3 (Bethesda)">
        <title>Hybrid Assembly of the Genome of the Entomopathogenic Nematode Steinernema carpocapsae Identifies the X-Chromosome.</title>
        <authorList>
            <person name="Serra L."/>
            <person name="Macchietto M."/>
            <person name="Macias-Munoz A."/>
            <person name="McGill C.J."/>
            <person name="Rodriguez I.M."/>
            <person name="Rodriguez B."/>
            <person name="Murad R."/>
            <person name="Mortazavi A."/>
        </authorList>
    </citation>
    <scope>NUCLEOTIDE SEQUENCE [LARGE SCALE GENOMIC DNA]</scope>
    <source>
        <strain evidence="12 13">ALL</strain>
    </source>
</reference>